<dbReference type="OrthoDB" id="9800666at2"/>
<keyword evidence="3" id="KW-1185">Reference proteome</keyword>
<protein>
    <recommendedName>
        <fullName evidence="4">Lipoprotein</fullName>
    </recommendedName>
</protein>
<comment type="caution">
    <text evidence="2">The sequence shown here is derived from an EMBL/GenBank/DDBJ whole genome shotgun (WGS) entry which is preliminary data.</text>
</comment>
<feature type="chain" id="PRO_5040844131" description="Lipoprotein" evidence="1">
    <location>
        <begin position="22"/>
        <end position="133"/>
    </location>
</feature>
<proteinExistence type="predicted"/>
<reference evidence="2" key="1">
    <citation type="submission" date="2013-01" db="EMBL/GenBank/DDBJ databases">
        <title>Genome draft of Hydrogenophaga taeniospiralis 2K1.</title>
        <authorList>
            <person name="Gomila M."/>
            <person name="Lalucat J."/>
        </authorList>
    </citation>
    <scope>NUCLEOTIDE SEQUENCE</scope>
    <source>
        <strain evidence="2">CCUG 15921</strain>
    </source>
</reference>
<evidence type="ECO:0000313" key="3">
    <source>
        <dbReference type="Proteomes" id="UP001152876"/>
    </source>
</evidence>
<dbReference type="EMBL" id="AOGK01000025">
    <property type="protein sequence ID" value="MDG5977726.1"/>
    <property type="molecule type" value="Genomic_DNA"/>
</dbReference>
<name>A0A9X4NW31_9BURK</name>
<dbReference type="PANTHER" id="PTHR39335:SF1">
    <property type="entry name" value="BLL4220 PROTEIN"/>
    <property type="match status" value="1"/>
</dbReference>
<dbReference type="GO" id="GO:0043448">
    <property type="term" value="P:alkane catabolic process"/>
    <property type="evidence" value="ECO:0007669"/>
    <property type="project" value="TreeGrafter"/>
</dbReference>
<sequence length="133" mass="13867">MQKHPLFAATLLALGIGAAQAQPVLQGGIVTDPAGRTLYVFDKDQADKSNCAGACLQAWPAYVADAAAGAKAHPKAARMDNRQWTWNHKPLYYFAGDAQPGDKAGDGSGGVWHIVKPAAPSASATPSPSAYTY</sequence>
<dbReference type="AlphaFoldDB" id="A0A9X4NW31"/>
<dbReference type="Pfam" id="PF03640">
    <property type="entry name" value="Lipoprotein_15"/>
    <property type="match status" value="2"/>
</dbReference>
<feature type="signal peptide" evidence="1">
    <location>
        <begin position="1"/>
        <end position="21"/>
    </location>
</feature>
<evidence type="ECO:0008006" key="4">
    <source>
        <dbReference type="Google" id="ProtNLM"/>
    </source>
</evidence>
<keyword evidence="1" id="KW-0732">Signal</keyword>
<organism evidence="2 3">
    <name type="scientific">Hydrogenophaga taeniospiralis CCUG 15921</name>
    <dbReference type="NCBI Taxonomy" id="1281780"/>
    <lineage>
        <taxon>Bacteria</taxon>
        <taxon>Pseudomonadati</taxon>
        <taxon>Pseudomonadota</taxon>
        <taxon>Betaproteobacteria</taxon>
        <taxon>Burkholderiales</taxon>
        <taxon>Comamonadaceae</taxon>
        <taxon>Hydrogenophaga</taxon>
    </lineage>
</organism>
<dbReference type="InterPro" id="IPR005297">
    <property type="entry name" value="Lipoprotein_repeat"/>
</dbReference>
<gene>
    <name evidence="2" type="ORF">H010_20911</name>
</gene>
<evidence type="ECO:0000256" key="1">
    <source>
        <dbReference type="SAM" id="SignalP"/>
    </source>
</evidence>
<evidence type="ECO:0000313" key="2">
    <source>
        <dbReference type="EMBL" id="MDG5977726.1"/>
    </source>
</evidence>
<dbReference type="PANTHER" id="PTHR39335">
    <property type="entry name" value="BLL4220 PROTEIN"/>
    <property type="match status" value="1"/>
</dbReference>
<accession>A0A9X4NW31</accession>
<dbReference type="Proteomes" id="UP001152876">
    <property type="component" value="Unassembled WGS sequence"/>
</dbReference>
<dbReference type="RefSeq" id="WP_068174831.1">
    <property type="nucleotide sequence ID" value="NZ_AOGK01000025.1"/>
</dbReference>